<keyword evidence="4" id="KW-1185">Reference proteome</keyword>
<keyword evidence="1" id="KW-0812">Transmembrane</keyword>
<reference evidence="3 4" key="1">
    <citation type="journal article" date="2011" name="Science">
        <title>The ecoresponsive genome of Daphnia pulex.</title>
        <authorList>
            <person name="Colbourne J.K."/>
            <person name="Pfrender M.E."/>
            <person name="Gilbert D."/>
            <person name="Thomas W.K."/>
            <person name="Tucker A."/>
            <person name="Oakley T.H."/>
            <person name="Tokishita S."/>
            <person name="Aerts A."/>
            <person name="Arnold G.J."/>
            <person name="Basu M.K."/>
            <person name="Bauer D.J."/>
            <person name="Caceres C.E."/>
            <person name="Carmel L."/>
            <person name="Casola C."/>
            <person name="Choi J.H."/>
            <person name="Detter J.C."/>
            <person name="Dong Q."/>
            <person name="Dusheyko S."/>
            <person name="Eads B.D."/>
            <person name="Frohlich T."/>
            <person name="Geiler-Samerotte K.A."/>
            <person name="Gerlach D."/>
            <person name="Hatcher P."/>
            <person name="Jogdeo S."/>
            <person name="Krijgsveld J."/>
            <person name="Kriventseva E.V."/>
            <person name="Kultz D."/>
            <person name="Laforsch C."/>
            <person name="Lindquist E."/>
            <person name="Lopez J."/>
            <person name="Manak J.R."/>
            <person name="Muller J."/>
            <person name="Pangilinan J."/>
            <person name="Patwardhan R.P."/>
            <person name="Pitluck S."/>
            <person name="Pritham E.J."/>
            <person name="Rechtsteiner A."/>
            <person name="Rho M."/>
            <person name="Rogozin I.B."/>
            <person name="Sakarya O."/>
            <person name="Salamov A."/>
            <person name="Schaack S."/>
            <person name="Shapiro H."/>
            <person name="Shiga Y."/>
            <person name="Skalitzky C."/>
            <person name="Smith Z."/>
            <person name="Souvorov A."/>
            <person name="Sung W."/>
            <person name="Tang Z."/>
            <person name="Tsuchiya D."/>
            <person name="Tu H."/>
            <person name="Vos H."/>
            <person name="Wang M."/>
            <person name="Wolf Y.I."/>
            <person name="Yamagata H."/>
            <person name="Yamada T."/>
            <person name="Ye Y."/>
            <person name="Shaw J.R."/>
            <person name="Andrews J."/>
            <person name="Crease T.J."/>
            <person name="Tang H."/>
            <person name="Lucas S.M."/>
            <person name="Robertson H.M."/>
            <person name="Bork P."/>
            <person name="Koonin E.V."/>
            <person name="Zdobnov E.M."/>
            <person name="Grigoriev I.V."/>
            <person name="Lynch M."/>
            <person name="Boore J.L."/>
        </authorList>
    </citation>
    <scope>NUCLEOTIDE SEQUENCE [LARGE SCALE GENOMIC DNA]</scope>
</reference>
<dbReference type="EMBL" id="GL732565">
    <property type="protein sequence ID" value="EFX76995.1"/>
    <property type="molecule type" value="Genomic_DNA"/>
</dbReference>
<feature type="chain" id="PRO_5003240605" evidence="2">
    <location>
        <begin position="25"/>
        <end position="154"/>
    </location>
</feature>
<evidence type="ECO:0000256" key="2">
    <source>
        <dbReference type="SAM" id="SignalP"/>
    </source>
</evidence>
<proteinExistence type="predicted"/>
<dbReference type="AlphaFoldDB" id="E9GU92"/>
<keyword evidence="1" id="KW-0472">Membrane</keyword>
<feature type="signal peptide" evidence="2">
    <location>
        <begin position="1"/>
        <end position="24"/>
    </location>
</feature>
<dbReference type="HOGENOM" id="CLU_1706046_0_0_1"/>
<dbReference type="OrthoDB" id="10630632at2759"/>
<evidence type="ECO:0000313" key="3">
    <source>
        <dbReference type="EMBL" id="EFX76995.1"/>
    </source>
</evidence>
<protein>
    <submittedName>
        <fullName evidence="3">Uncharacterized protein</fullName>
    </submittedName>
</protein>
<keyword evidence="2" id="KW-0732">Signal</keyword>
<sequence length="154" mass="17398">MDKVSLVLVTALLVFVLAVQKVELGKETFVYDDDVNENEFASAWLDRADKTYYQDYDQDYVYYDEKVPSLYLPLKLLPLIVINIVLFLVLFVAAFATSTAVSGKRKRSVTPDNDCCETDITAYNDAILFTAGRGSVKLKVNGTRRVLVCVRENH</sequence>
<dbReference type="KEGG" id="dpx:DAPPUDRAFT_106606"/>
<evidence type="ECO:0000313" key="4">
    <source>
        <dbReference type="Proteomes" id="UP000000305"/>
    </source>
</evidence>
<dbReference type="Proteomes" id="UP000000305">
    <property type="component" value="Unassembled WGS sequence"/>
</dbReference>
<name>E9GU92_DAPPU</name>
<organism evidence="3 4">
    <name type="scientific">Daphnia pulex</name>
    <name type="common">Water flea</name>
    <dbReference type="NCBI Taxonomy" id="6669"/>
    <lineage>
        <taxon>Eukaryota</taxon>
        <taxon>Metazoa</taxon>
        <taxon>Ecdysozoa</taxon>
        <taxon>Arthropoda</taxon>
        <taxon>Crustacea</taxon>
        <taxon>Branchiopoda</taxon>
        <taxon>Diplostraca</taxon>
        <taxon>Cladocera</taxon>
        <taxon>Anomopoda</taxon>
        <taxon>Daphniidae</taxon>
        <taxon>Daphnia</taxon>
    </lineage>
</organism>
<keyword evidence="1" id="KW-1133">Transmembrane helix</keyword>
<gene>
    <name evidence="3" type="ORF">DAPPUDRAFT_106606</name>
</gene>
<accession>E9GU92</accession>
<evidence type="ECO:0000256" key="1">
    <source>
        <dbReference type="SAM" id="Phobius"/>
    </source>
</evidence>
<dbReference type="InParanoid" id="E9GU92"/>
<feature type="transmembrane region" description="Helical" evidence="1">
    <location>
        <begin position="76"/>
        <end position="97"/>
    </location>
</feature>